<evidence type="ECO:0000313" key="2">
    <source>
        <dbReference type="EMBL" id="SFJ93550.1"/>
    </source>
</evidence>
<protein>
    <submittedName>
        <fullName evidence="2">Uncharacterized protein</fullName>
    </submittedName>
</protein>
<gene>
    <name evidence="2" type="ORF">SAMN04487865_100846</name>
</gene>
<name>A0A662Z9S0_9GAMM</name>
<reference evidence="2 3" key="1">
    <citation type="submission" date="2016-10" db="EMBL/GenBank/DDBJ databases">
        <authorList>
            <person name="Varghese N."/>
            <person name="Submissions S."/>
        </authorList>
    </citation>
    <scope>NUCLEOTIDE SEQUENCE [LARGE SCALE GENOMIC DNA]</scope>
    <source>
        <strain evidence="2 3">22B</strain>
    </source>
</reference>
<dbReference type="AlphaFoldDB" id="A0A662Z9S0"/>
<accession>A0A662Z9S0</accession>
<keyword evidence="3" id="KW-1185">Reference proteome</keyword>
<proteinExistence type="predicted"/>
<dbReference type="Proteomes" id="UP000243374">
    <property type="component" value="Unassembled WGS sequence"/>
</dbReference>
<dbReference type="EMBL" id="FOSF01000008">
    <property type="protein sequence ID" value="SFJ93550.1"/>
    <property type="molecule type" value="Genomic_DNA"/>
</dbReference>
<feature type="chain" id="PRO_5024888634" evidence="1">
    <location>
        <begin position="26"/>
        <end position="130"/>
    </location>
</feature>
<dbReference type="OrthoDB" id="7066120at2"/>
<evidence type="ECO:0000313" key="3">
    <source>
        <dbReference type="Proteomes" id="UP000243374"/>
    </source>
</evidence>
<keyword evidence="1" id="KW-0732">Signal</keyword>
<feature type="signal peptide" evidence="1">
    <location>
        <begin position="1"/>
        <end position="25"/>
    </location>
</feature>
<sequence length="130" mass="15272">MRFSCLLYNALSLLCALLLCMVSYASDFPRDSVEPTVKEWNAVEEFSKRMGITHEEARVAMIMATTDLVEHNCQFDPGDLYREFHEKKLKDPKMQKALKEYYSYIDSICVYSRENWCAEYRGGNRIFGIW</sequence>
<evidence type="ECO:0000256" key="1">
    <source>
        <dbReference type="SAM" id="SignalP"/>
    </source>
</evidence>
<organism evidence="2 3">
    <name type="scientific">Succinivibrio dextrinosolvens</name>
    <dbReference type="NCBI Taxonomy" id="83771"/>
    <lineage>
        <taxon>Bacteria</taxon>
        <taxon>Pseudomonadati</taxon>
        <taxon>Pseudomonadota</taxon>
        <taxon>Gammaproteobacteria</taxon>
        <taxon>Aeromonadales</taxon>
        <taxon>Succinivibrionaceae</taxon>
        <taxon>Succinivibrio</taxon>
    </lineage>
</organism>
<dbReference type="RefSeq" id="WP_074839560.1">
    <property type="nucleotide sequence ID" value="NZ_CP047056.1"/>
</dbReference>